<sequence length="357" mass="37114">MAPAPAKGAKPGARYTTRAGADDAEFTPLGALQYLLGIPGPSGFGSRSTAGQLAAKWDGSGKVAIVTGSSGGLGAETARALAARGCHVVLAARDVPKASRVAAAIRAAHPAASVEPMELDLSSLASVRAFASAFARKRRALHLLVANAGTVFAPLSMSKDGYESAFATNHLGHYLLVELLKPLLIESARAAGAPSRVVVLSSEGHRHPPTPEDGGPIRFERLNDPKGYSKLAAYAQSKLCNLLFCRELQRRADAAGEPLLCLAVHPGVVGTDADRHVPLPGLLKRLLKLLVRPYIKGVPQGAATTVYAATAPIGAPGISGGEYLADCNPHTASTLSHDAELGRTLWEFSERAVARHA</sequence>
<dbReference type="STRING" id="307507.A0A2V0P723"/>
<evidence type="ECO:0000256" key="1">
    <source>
        <dbReference type="ARBA" id="ARBA00006484"/>
    </source>
</evidence>
<organism evidence="3 4">
    <name type="scientific">Raphidocelis subcapitata</name>
    <dbReference type="NCBI Taxonomy" id="307507"/>
    <lineage>
        <taxon>Eukaryota</taxon>
        <taxon>Viridiplantae</taxon>
        <taxon>Chlorophyta</taxon>
        <taxon>core chlorophytes</taxon>
        <taxon>Chlorophyceae</taxon>
        <taxon>CS clade</taxon>
        <taxon>Sphaeropleales</taxon>
        <taxon>Selenastraceae</taxon>
        <taxon>Raphidocelis</taxon>
    </lineage>
</organism>
<accession>A0A2V0P723</accession>
<dbReference type="FunCoup" id="A0A2V0P723">
    <property type="interactions" value="1422"/>
</dbReference>
<dbReference type="Gene3D" id="3.40.50.720">
    <property type="entry name" value="NAD(P)-binding Rossmann-like Domain"/>
    <property type="match status" value="1"/>
</dbReference>
<dbReference type="Proteomes" id="UP000247498">
    <property type="component" value="Unassembled WGS sequence"/>
</dbReference>
<dbReference type="PRINTS" id="PR00081">
    <property type="entry name" value="GDHRDH"/>
</dbReference>
<keyword evidence="2" id="KW-0560">Oxidoreductase</keyword>
<dbReference type="Pfam" id="PF00106">
    <property type="entry name" value="adh_short"/>
    <property type="match status" value="1"/>
</dbReference>
<dbReference type="OrthoDB" id="191139at2759"/>
<evidence type="ECO:0000256" key="2">
    <source>
        <dbReference type="ARBA" id="ARBA00023002"/>
    </source>
</evidence>
<protein>
    <submittedName>
        <fullName evidence="3">Uncharacterized protein</fullName>
    </submittedName>
</protein>
<name>A0A2V0P723_9CHLO</name>
<dbReference type="GO" id="GO:0016491">
    <property type="term" value="F:oxidoreductase activity"/>
    <property type="evidence" value="ECO:0007669"/>
    <property type="project" value="UniProtKB-KW"/>
</dbReference>
<comment type="similarity">
    <text evidence="1">Belongs to the short-chain dehydrogenases/reductases (SDR) family.</text>
</comment>
<comment type="caution">
    <text evidence="3">The sequence shown here is derived from an EMBL/GenBank/DDBJ whole genome shotgun (WGS) entry which is preliminary data.</text>
</comment>
<gene>
    <name evidence="3" type="ORF">Rsub_08653</name>
</gene>
<evidence type="ECO:0000313" key="3">
    <source>
        <dbReference type="EMBL" id="GBF95671.1"/>
    </source>
</evidence>
<dbReference type="PANTHER" id="PTHR24320:SF227">
    <property type="entry name" value="RETINOL DEHYDROGENASE 11"/>
    <property type="match status" value="1"/>
</dbReference>
<dbReference type="SUPFAM" id="SSF51735">
    <property type="entry name" value="NAD(P)-binding Rossmann-fold domains"/>
    <property type="match status" value="1"/>
</dbReference>
<dbReference type="InterPro" id="IPR036291">
    <property type="entry name" value="NAD(P)-bd_dom_sf"/>
</dbReference>
<evidence type="ECO:0000313" key="4">
    <source>
        <dbReference type="Proteomes" id="UP000247498"/>
    </source>
</evidence>
<dbReference type="EMBL" id="BDRX01000068">
    <property type="protein sequence ID" value="GBF95671.1"/>
    <property type="molecule type" value="Genomic_DNA"/>
</dbReference>
<reference evidence="3 4" key="1">
    <citation type="journal article" date="2018" name="Sci. Rep.">
        <title>Raphidocelis subcapitata (=Pseudokirchneriella subcapitata) provides an insight into genome evolution and environmental adaptations in the Sphaeropleales.</title>
        <authorList>
            <person name="Suzuki S."/>
            <person name="Yamaguchi H."/>
            <person name="Nakajima N."/>
            <person name="Kawachi M."/>
        </authorList>
    </citation>
    <scope>NUCLEOTIDE SEQUENCE [LARGE SCALE GENOMIC DNA]</scope>
    <source>
        <strain evidence="3 4">NIES-35</strain>
    </source>
</reference>
<dbReference type="PANTHER" id="PTHR24320">
    <property type="entry name" value="RETINOL DEHYDROGENASE"/>
    <property type="match status" value="1"/>
</dbReference>
<dbReference type="InterPro" id="IPR002347">
    <property type="entry name" value="SDR_fam"/>
</dbReference>
<keyword evidence="4" id="KW-1185">Reference proteome</keyword>
<proteinExistence type="inferred from homology"/>
<dbReference type="AlphaFoldDB" id="A0A2V0P723"/>
<dbReference type="InParanoid" id="A0A2V0P723"/>